<proteinExistence type="predicted"/>
<gene>
    <name evidence="2" type="ORF">HBA54_25945</name>
</gene>
<accession>A0A967F2L9</accession>
<reference evidence="2" key="1">
    <citation type="submission" date="2020-03" db="EMBL/GenBank/DDBJ databases">
        <title>Genome of Pelagibius litoralis DSM 21314T.</title>
        <authorList>
            <person name="Wang G."/>
        </authorList>
    </citation>
    <scope>NUCLEOTIDE SEQUENCE</scope>
    <source>
        <strain evidence="2">DSM 21314</strain>
    </source>
</reference>
<dbReference type="Proteomes" id="UP000761264">
    <property type="component" value="Unassembled WGS sequence"/>
</dbReference>
<keyword evidence="3" id="KW-1185">Reference proteome</keyword>
<evidence type="ECO:0000313" key="3">
    <source>
        <dbReference type="Proteomes" id="UP000761264"/>
    </source>
</evidence>
<sequence length="154" mass="17082">MNKNDPEDEQRLTIAHEVAHLLLHYLKPRKDAVAAFGPQILAVLDRTRSSTHGEKLSAALRDVPIEPFRHAMDRRQLHLAGRVAAMEDEADDLAIELLAPWREVRSMSDPSADSIRRHFGLPAIAAARLATMIQPTRTSSGVTALFGKIMESKS</sequence>
<dbReference type="EMBL" id="JAAQPH010000031">
    <property type="protein sequence ID" value="NIA72048.1"/>
    <property type="molecule type" value="Genomic_DNA"/>
</dbReference>
<comment type="caution">
    <text evidence="2">The sequence shown here is derived from an EMBL/GenBank/DDBJ whole genome shotgun (WGS) entry which is preliminary data.</text>
</comment>
<protein>
    <submittedName>
        <fullName evidence="2">ImmA/IrrE family metallo-endopeptidase</fullName>
    </submittedName>
</protein>
<dbReference type="Gene3D" id="1.10.10.2910">
    <property type="match status" value="1"/>
</dbReference>
<evidence type="ECO:0000259" key="1">
    <source>
        <dbReference type="Pfam" id="PF06114"/>
    </source>
</evidence>
<feature type="domain" description="IrrE N-terminal-like" evidence="1">
    <location>
        <begin position="2"/>
        <end position="30"/>
    </location>
</feature>
<evidence type="ECO:0000313" key="2">
    <source>
        <dbReference type="EMBL" id="NIA72048.1"/>
    </source>
</evidence>
<dbReference type="InterPro" id="IPR010359">
    <property type="entry name" value="IrrE_HExxH"/>
</dbReference>
<dbReference type="AlphaFoldDB" id="A0A967F2L9"/>
<organism evidence="2 3">
    <name type="scientific">Pelagibius litoralis</name>
    <dbReference type="NCBI Taxonomy" id="374515"/>
    <lineage>
        <taxon>Bacteria</taxon>
        <taxon>Pseudomonadati</taxon>
        <taxon>Pseudomonadota</taxon>
        <taxon>Alphaproteobacteria</taxon>
        <taxon>Rhodospirillales</taxon>
        <taxon>Rhodovibrionaceae</taxon>
        <taxon>Pelagibius</taxon>
    </lineage>
</organism>
<name>A0A967F2L9_9PROT</name>
<dbReference type="Pfam" id="PF06114">
    <property type="entry name" value="Peptidase_M78"/>
    <property type="match status" value="1"/>
</dbReference>